<sequence length="252" mass="26992">MEDTQTKPRVPIAASYTSPGPRYGLPVLTGSNSHDPRSGHTKQPAFSFGVKHGKLADDCSPGPRYLPDSTITRAGKDGTPHYSLYGRHQAATMFKTPGVGSYRPEDAGPSSKFSHPTFTFGSRPRYRKSDNTPAANSYTLPGMTGSTVLSGKKQAPCYSLPGRQRVGGFSEDLAKAPGPGAYNTTDPTTFKSRAPLYSMTGRSNMPGDSTQKPGPGAHSPQNTWTHKKKNPVFSFGVRHSAFTTPLIVDVSD</sequence>
<dbReference type="Proteomes" id="UP000030746">
    <property type="component" value="Unassembled WGS sequence"/>
</dbReference>
<dbReference type="InterPro" id="IPR051291">
    <property type="entry name" value="CIMAP"/>
</dbReference>
<dbReference type="KEGG" id="lgi:LOTGIDRAFT_201507"/>
<dbReference type="CTD" id="20245468"/>
<dbReference type="InterPro" id="IPR010736">
    <property type="entry name" value="SHIPPO-rpt"/>
</dbReference>
<protein>
    <submittedName>
        <fullName evidence="2">Uncharacterized protein</fullName>
    </submittedName>
</protein>
<feature type="compositionally biased region" description="Polar residues" evidence="1">
    <location>
        <begin position="182"/>
        <end position="191"/>
    </location>
</feature>
<organism evidence="2 3">
    <name type="scientific">Lottia gigantea</name>
    <name type="common">Giant owl limpet</name>
    <dbReference type="NCBI Taxonomy" id="225164"/>
    <lineage>
        <taxon>Eukaryota</taxon>
        <taxon>Metazoa</taxon>
        <taxon>Spiralia</taxon>
        <taxon>Lophotrochozoa</taxon>
        <taxon>Mollusca</taxon>
        <taxon>Gastropoda</taxon>
        <taxon>Patellogastropoda</taxon>
        <taxon>Lottioidea</taxon>
        <taxon>Lottiidae</taxon>
        <taxon>Lottia</taxon>
    </lineage>
</organism>
<dbReference type="GeneID" id="20245468"/>
<gene>
    <name evidence="2" type="ORF">LOTGIDRAFT_201507</name>
</gene>
<reference evidence="2 3" key="1">
    <citation type="journal article" date="2013" name="Nature">
        <title>Insights into bilaterian evolution from three spiralian genomes.</title>
        <authorList>
            <person name="Simakov O."/>
            <person name="Marletaz F."/>
            <person name="Cho S.J."/>
            <person name="Edsinger-Gonzales E."/>
            <person name="Havlak P."/>
            <person name="Hellsten U."/>
            <person name="Kuo D.H."/>
            <person name="Larsson T."/>
            <person name="Lv J."/>
            <person name="Arendt D."/>
            <person name="Savage R."/>
            <person name="Osoegawa K."/>
            <person name="de Jong P."/>
            <person name="Grimwood J."/>
            <person name="Chapman J.A."/>
            <person name="Shapiro H."/>
            <person name="Aerts A."/>
            <person name="Otillar R.P."/>
            <person name="Terry A.Y."/>
            <person name="Boore J.L."/>
            <person name="Grigoriev I.V."/>
            <person name="Lindberg D.R."/>
            <person name="Seaver E.C."/>
            <person name="Weisblat D.A."/>
            <person name="Putnam N.H."/>
            <person name="Rokhsar D.S."/>
        </authorList>
    </citation>
    <scope>NUCLEOTIDE SEQUENCE [LARGE SCALE GENOMIC DNA]</scope>
</reference>
<dbReference type="HOGENOM" id="CLU_088282_1_0_1"/>
<keyword evidence="3" id="KW-1185">Reference proteome</keyword>
<feature type="region of interest" description="Disordered" evidence="1">
    <location>
        <begin position="1"/>
        <end position="46"/>
    </location>
</feature>
<dbReference type="PANTHER" id="PTHR21580">
    <property type="entry name" value="SHIPPO-1-RELATED"/>
    <property type="match status" value="1"/>
</dbReference>
<dbReference type="EMBL" id="KB201194">
    <property type="protein sequence ID" value="ESO99030.1"/>
    <property type="molecule type" value="Genomic_DNA"/>
</dbReference>
<name>V4AVH0_LOTGI</name>
<dbReference type="Pfam" id="PF07004">
    <property type="entry name" value="SHIPPO-rpt"/>
    <property type="match status" value="4"/>
</dbReference>
<dbReference type="AlphaFoldDB" id="V4AVH0"/>
<dbReference type="PANTHER" id="PTHR21580:SF28">
    <property type="entry name" value="BOREALIN N-TERMINAL DOMAIN-CONTAINING PROTEIN-RELATED"/>
    <property type="match status" value="1"/>
</dbReference>
<accession>V4AVH0</accession>
<feature type="compositionally biased region" description="Polar residues" evidence="1">
    <location>
        <begin position="200"/>
        <end position="212"/>
    </location>
</feature>
<feature type="region of interest" description="Disordered" evidence="1">
    <location>
        <begin position="102"/>
        <end position="139"/>
    </location>
</feature>
<dbReference type="OMA" id="PISAQFR"/>
<feature type="compositionally biased region" description="Polar residues" evidence="1">
    <location>
        <begin position="111"/>
        <end position="120"/>
    </location>
</feature>
<evidence type="ECO:0000313" key="2">
    <source>
        <dbReference type="EMBL" id="ESO99030.1"/>
    </source>
</evidence>
<feature type="region of interest" description="Disordered" evidence="1">
    <location>
        <begin position="171"/>
        <end position="230"/>
    </location>
</feature>
<dbReference type="GO" id="GO:0005856">
    <property type="term" value="C:cytoskeleton"/>
    <property type="evidence" value="ECO:0007669"/>
    <property type="project" value="TreeGrafter"/>
</dbReference>
<proteinExistence type="predicted"/>
<evidence type="ECO:0000313" key="3">
    <source>
        <dbReference type="Proteomes" id="UP000030746"/>
    </source>
</evidence>
<dbReference type="OrthoDB" id="429991at2759"/>
<evidence type="ECO:0000256" key="1">
    <source>
        <dbReference type="SAM" id="MobiDB-lite"/>
    </source>
</evidence>
<dbReference type="RefSeq" id="XP_009050310.1">
    <property type="nucleotide sequence ID" value="XM_009052062.1"/>
</dbReference>